<comment type="subcellular location">
    <subcellularLocation>
        <location evidence="1">Cell inner membrane</location>
        <topology evidence="1">Peripheral membrane protein</topology>
    </subcellularLocation>
</comment>
<dbReference type="Pfam" id="PF08352">
    <property type="entry name" value="oligo_HPY"/>
    <property type="match status" value="1"/>
</dbReference>
<keyword evidence="5" id="KW-0997">Cell inner membrane</keyword>
<evidence type="ECO:0000256" key="15">
    <source>
        <dbReference type="ARBA" id="ARBA00041187"/>
    </source>
</evidence>
<comment type="caution">
    <text evidence="18">The sequence shown here is derived from an EMBL/GenBank/DDBJ whole genome shotgun (WGS) entry which is preliminary data.</text>
</comment>
<reference evidence="18" key="1">
    <citation type="submission" date="2022-12" db="EMBL/GenBank/DDBJ databases">
        <title>Paracoccus sp. EF6 isolated from a lake water.</title>
        <authorList>
            <person name="Liu H."/>
        </authorList>
    </citation>
    <scope>NUCLEOTIDE SEQUENCE</scope>
    <source>
        <strain evidence="18">EF6</strain>
    </source>
</reference>
<dbReference type="GO" id="GO:0005524">
    <property type="term" value="F:ATP binding"/>
    <property type="evidence" value="ECO:0007669"/>
    <property type="project" value="UniProtKB-KW"/>
</dbReference>
<keyword evidence="10" id="KW-1278">Translocase</keyword>
<comment type="catalytic activity">
    <reaction evidence="16">
        <text>glutathione(out) + ATP + H2O = glutathione(in) + ADP + phosphate + H(+)</text>
        <dbReference type="Rhea" id="RHEA:29791"/>
        <dbReference type="ChEBI" id="CHEBI:15377"/>
        <dbReference type="ChEBI" id="CHEBI:15378"/>
        <dbReference type="ChEBI" id="CHEBI:30616"/>
        <dbReference type="ChEBI" id="CHEBI:43474"/>
        <dbReference type="ChEBI" id="CHEBI:57925"/>
        <dbReference type="ChEBI" id="CHEBI:456216"/>
        <dbReference type="EC" id="7.4.2.10"/>
    </reaction>
</comment>
<comment type="function">
    <text evidence="12">Part of the ABC transporter complex GsiABCD involved in glutathione import. Responsible for energy coupling to the transport system.</text>
</comment>
<evidence type="ECO:0000256" key="5">
    <source>
        <dbReference type="ARBA" id="ARBA00022519"/>
    </source>
</evidence>
<protein>
    <recommendedName>
        <fullName evidence="15">Glutathione import ATP-binding protein GsiA</fullName>
        <ecNumber evidence="14">7.4.2.10</ecNumber>
    </recommendedName>
</protein>
<evidence type="ECO:0000256" key="14">
    <source>
        <dbReference type="ARBA" id="ARBA00039050"/>
    </source>
</evidence>
<accession>A0ABT4J832</accession>
<dbReference type="InterPro" id="IPR003593">
    <property type="entry name" value="AAA+_ATPase"/>
</dbReference>
<evidence type="ECO:0000256" key="4">
    <source>
        <dbReference type="ARBA" id="ARBA00022475"/>
    </source>
</evidence>
<dbReference type="PANTHER" id="PTHR43776:SF15">
    <property type="entry name" value="GLUTATHIONE IMPORT ATP-BINDING PROTEIN GSIA"/>
    <property type="match status" value="1"/>
</dbReference>
<dbReference type="EMBL" id="JAPTYD010000032">
    <property type="protein sequence ID" value="MCZ0963269.1"/>
    <property type="molecule type" value="Genomic_DNA"/>
</dbReference>
<dbReference type="InterPro" id="IPR027417">
    <property type="entry name" value="P-loop_NTPase"/>
</dbReference>
<dbReference type="PROSITE" id="PS00211">
    <property type="entry name" value="ABC_TRANSPORTER_1"/>
    <property type="match status" value="1"/>
</dbReference>
<keyword evidence="11" id="KW-0472">Membrane</keyword>
<evidence type="ECO:0000256" key="10">
    <source>
        <dbReference type="ARBA" id="ARBA00022967"/>
    </source>
</evidence>
<dbReference type="PANTHER" id="PTHR43776">
    <property type="entry name" value="TRANSPORT ATP-BINDING PROTEIN"/>
    <property type="match status" value="1"/>
</dbReference>
<dbReference type="SUPFAM" id="SSF52540">
    <property type="entry name" value="P-loop containing nucleoside triphosphate hydrolases"/>
    <property type="match status" value="1"/>
</dbReference>
<evidence type="ECO:0000259" key="17">
    <source>
        <dbReference type="PROSITE" id="PS50893"/>
    </source>
</evidence>
<evidence type="ECO:0000256" key="12">
    <source>
        <dbReference type="ARBA" id="ARBA00037530"/>
    </source>
</evidence>
<keyword evidence="3" id="KW-0813">Transport</keyword>
<keyword evidence="9 18" id="KW-0067">ATP-binding</keyword>
<dbReference type="EC" id="7.4.2.10" evidence="14"/>
<dbReference type="SMART" id="SM00382">
    <property type="entry name" value="AAA"/>
    <property type="match status" value="1"/>
</dbReference>
<evidence type="ECO:0000256" key="8">
    <source>
        <dbReference type="ARBA" id="ARBA00022801"/>
    </source>
</evidence>
<comment type="similarity">
    <text evidence="13">Belongs to the ABC transporter superfamily. Glutathione importer (TC 3.A.1.5.11) family.</text>
</comment>
<dbReference type="InterPro" id="IPR017871">
    <property type="entry name" value="ABC_transporter-like_CS"/>
</dbReference>
<keyword evidence="8" id="KW-0378">Hydrolase</keyword>
<dbReference type="InterPro" id="IPR013563">
    <property type="entry name" value="Oligopep_ABC_C"/>
</dbReference>
<sequence length="328" mass="35448">MSAATIPARASEPILSVEGLHVRFPVAGGLLRQRRTLYAVNGVDLAVQPGQCVSLVGESGCGKSTTALAIMGLQAPSSGAITVEGLPVYGPGAPDRLARARLAQIVFQDPFSTLNPRETIGRALSQPLMLHGVKDRAERADRVATALRQVGLLPEHAMRYPHEFSGGQRQRIGIARALILGPRLIVLDEPVSALDVSIRAQIINLLMDLQQNLGLSYLMISHDLGVVEHVSDRVAVMFAGQIVEEGGWREVFTAPAHPYTRRLIETIPNPARLTGGAQDILPPAPEPPSGTRFWPYIDQRPEISRPPEPSALVSIGDDHRVRVRSVDN</sequence>
<dbReference type="Pfam" id="PF00005">
    <property type="entry name" value="ABC_tran"/>
    <property type="match status" value="1"/>
</dbReference>
<keyword evidence="7" id="KW-0547">Nucleotide-binding</keyword>
<dbReference type="Proteomes" id="UP001149822">
    <property type="component" value="Unassembled WGS sequence"/>
</dbReference>
<evidence type="ECO:0000256" key="11">
    <source>
        <dbReference type="ARBA" id="ARBA00023136"/>
    </source>
</evidence>
<proteinExistence type="inferred from homology"/>
<dbReference type="CDD" id="cd03257">
    <property type="entry name" value="ABC_NikE_OppD_transporters"/>
    <property type="match status" value="1"/>
</dbReference>
<evidence type="ECO:0000256" key="13">
    <source>
        <dbReference type="ARBA" id="ARBA00038416"/>
    </source>
</evidence>
<keyword evidence="6" id="KW-0677">Repeat</keyword>
<evidence type="ECO:0000256" key="6">
    <source>
        <dbReference type="ARBA" id="ARBA00022737"/>
    </source>
</evidence>
<evidence type="ECO:0000256" key="9">
    <source>
        <dbReference type="ARBA" id="ARBA00022840"/>
    </source>
</evidence>
<dbReference type="PROSITE" id="PS50893">
    <property type="entry name" value="ABC_TRANSPORTER_2"/>
    <property type="match status" value="1"/>
</dbReference>
<feature type="domain" description="ABC transporter" evidence="17">
    <location>
        <begin position="15"/>
        <end position="264"/>
    </location>
</feature>
<evidence type="ECO:0000256" key="3">
    <source>
        <dbReference type="ARBA" id="ARBA00022448"/>
    </source>
</evidence>
<evidence type="ECO:0000256" key="1">
    <source>
        <dbReference type="ARBA" id="ARBA00004417"/>
    </source>
</evidence>
<organism evidence="18 19">
    <name type="scientific">Paracoccus benzoatiresistens</name>
    <dbReference type="NCBI Taxonomy" id="2997341"/>
    <lineage>
        <taxon>Bacteria</taxon>
        <taxon>Pseudomonadati</taxon>
        <taxon>Pseudomonadota</taxon>
        <taxon>Alphaproteobacteria</taxon>
        <taxon>Rhodobacterales</taxon>
        <taxon>Paracoccaceae</taxon>
        <taxon>Paracoccus</taxon>
    </lineage>
</organism>
<evidence type="ECO:0000313" key="18">
    <source>
        <dbReference type="EMBL" id="MCZ0963269.1"/>
    </source>
</evidence>
<evidence type="ECO:0000256" key="7">
    <source>
        <dbReference type="ARBA" id="ARBA00022741"/>
    </source>
</evidence>
<dbReference type="Gene3D" id="3.40.50.300">
    <property type="entry name" value="P-loop containing nucleotide triphosphate hydrolases"/>
    <property type="match status" value="1"/>
</dbReference>
<keyword evidence="19" id="KW-1185">Reference proteome</keyword>
<comment type="subunit">
    <text evidence="2">The complex is composed of two ATP-binding proteins (GsiA), two transmembrane proteins (GsiC and GsiD) and a solute-binding protein (GsiB).</text>
</comment>
<evidence type="ECO:0000313" key="19">
    <source>
        <dbReference type="Proteomes" id="UP001149822"/>
    </source>
</evidence>
<dbReference type="InterPro" id="IPR003439">
    <property type="entry name" value="ABC_transporter-like_ATP-bd"/>
</dbReference>
<dbReference type="RefSeq" id="WP_268943340.1">
    <property type="nucleotide sequence ID" value="NZ_JAPTYD010000032.1"/>
</dbReference>
<name>A0ABT4J832_9RHOB</name>
<gene>
    <name evidence="18" type="ORF">OU682_16790</name>
</gene>
<evidence type="ECO:0000256" key="2">
    <source>
        <dbReference type="ARBA" id="ARBA00011469"/>
    </source>
</evidence>
<evidence type="ECO:0000256" key="16">
    <source>
        <dbReference type="ARBA" id="ARBA00047640"/>
    </source>
</evidence>
<dbReference type="InterPro" id="IPR050319">
    <property type="entry name" value="ABC_transp_ATP-bind"/>
</dbReference>
<keyword evidence="4" id="KW-1003">Cell membrane</keyword>